<dbReference type="Proteomes" id="UP001594351">
    <property type="component" value="Unassembled WGS sequence"/>
</dbReference>
<dbReference type="InterPro" id="IPR052344">
    <property type="entry name" value="Transposase-related"/>
</dbReference>
<evidence type="ECO:0000313" key="1">
    <source>
        <dbReference type="EMBL" id="MFC1848582.1"/>
    </source>
</evidence>
<reference evidence="1 2" key="1">
    <citation type="submission" date="2024-09" db="EMBL/GenBank/DDBJ databases">
        <title>Laminarin stimulates single cell rates of sulfate reduction while oxygen inhibits transcriptomic activity in coastal marine sediment.</title>
        <authorList>
            <person name="Lindsay M."/>
            <person name="Orcutt B."/>
            <person name="Emerson D."/>
            <person name="Stepanauskas R."/>
            <person name="D'Angelo T."/>
        </authorList>
    </citation>
    <scope>NUCLEOTIDE SEQUENCE [LARGE SCALE GENOMIC DNA]</scope>
    <source>
        <strain evidence="1">SAG AM-311-K15</strain>
    </source>
</reference>
<comment type="caution">
    <text evidence="1">The sequence shown here is derived from an EMBL/GenBank/DDBJ whole genome shotgun (WGS) entry which is preliminary data.</text>
</comment>
<sequence>MSIKRYSGRIFTEAEVTWIKSQIQSDARLSRSQLSRRFCKTFQWRKPNGTVKDVSCRVAFLHLERDGLIKLPPQKQASARAPKHIEHTLLTAPGVPLDCCAGELGLECELVIRQSSRLWNEFIDRYHYLGYKTLPGAQIRYFILSQGDVIALLGFGAAAWKTAPRDDFIGWSPKTRRKNLHLVINNARFLILPWIRVKNLGSRILSLVSKRIADDWMQVYQYRPVLLESFVQKDRFSGTVYKASNWLYVGDTTGRGKLARTHKGMKKQKKDKCFEPDWSLGTAITYMQNHWTELTAFLRIEGAPLDNNCVERALKKVQLHRKNAYFFKTEFGAQVADMFMGLIETCVLAETNPFDYLVTLIEKASDVKAAPEKWLPWNYCAA</sequence>
<accession>A0ABV6YQV1</accession>
<dbReference type="Pfam" id="PF14236">
    <property type="entry name" value="DruA"/>
    <property type="match status" value="1"/>
</dbReference>
<name>A0ABV6YQV1_UNCC1</name>
<protein>
    <submittedName>
        <fullName evidence="1">Druantia anti-phage system protein DruA</fullName>
    </submittedName>
</protein>
<gene>
    <name evidence="1" type="ORF">ACFL27_00095</name>
</gene>
<organism evidence="1 2">
    <name type="scientific">candidate division CSSED10-310 bacterium</name>
    <dbReference type="NCBI Taxonomy" id="2855610"/>
    <lineage>
        <taxon>Bacteria</taxon>
        <taxon>Bacteria division CSSED10-310</taxon>
    </lineage>
</organism>
<dbReference type="PANTHER" id="PTHR33678">
    <property type="entry name" value="BLL1576 PROTEIN"/>
    <property type="match status" value="1"/>
</dbReference>
<keyword evidence="2" id="KW-1185">Reference proteome</keyword>
<evidence type="ECO:0000313" key="2">
    <source>
        <dbReference type="Proteomes" id="UP001594351"/>
    </source>
</evidence>
<dbReference type="EMBL" id="JBHPBY010000001">
    <property type="protein sequence ID" value="MFC1848582.1"/>
    <property type="molecule type" value="Genomic_DNA"/>
</dbReference>
<dbReference type="InterPro" id="IPR025639">
    <property type="entry name" value="DruA"/>
</dbReference>
<proteinExistence type="predicted"/>